<feature type="compositionally biased region" description="Basic and acidic residues" evidence="1">
    <location>
        <begin position="328"/>
        <end position="352"/>
    </location>
</feature>
<accession>A0A9W6LJK3</accession>
<sequence length="387" mass="41023">MTYPQDGRPRTTSNRQAPNGRMYSSEPSAETDDRYPPRRPSRRFGGEGVERRSGFDRPGPAMESAPSAGYRSAAAPQRPMPRAGRGLASGERPSANPARQWAEPYPDHRSGSVPATDRGWSGTEADDDWDTQVFSLLPDRATATAGDRTPSSLGKPQLDDANELAKSTPRARTEAKLARQVAAIASLAAGVVHVFATPAHWGEWPLAGAFFAASAGFQLLWGVLSFPIGNVFLRVAGILANLGILGLWGVSRVWGVPFGPHAGVPEAFGAADLITAALEVAIVVGLLWSLLPRESHGVLSVGGYRAVVVLAFVALGAIAVPGSTAALEHSHSHDPGTADHEDDGHDHEHGTDENMDMESPADTEVSADPEQTAEEEDHTHAPGEEHD</sequence>
<evidence type="ECO:0000313" key="3">
    <source>
        <dbReference type="EMBL" id="GLI45134.1"/>
    </source>
</evidence>
<evidence type="ECO:0000256" key="1">
    <source>
        <dbReference type="SAM" id="MobiDB-lite"/>
    </source>
</evidence>
<evidence type="ECO:0000256" key="2">
    <source>
        <dbReference type="SAM" id="Phobius"/>
    </source>
</evidence>
<feature type="transmembrane region" description="Helical" evidence="2">
    <location>
        <begin position="303"/>
        <end position="322"/>
    </location>
</feature>
<evidence type="ECO:0000313" key="4">
    <source>
        <dbReference type="Proteomes" id="UP001144313"/>
    </source>
</evidence>
<protein>
    <submittedName>
        <fullName evidence="3">Uncharacterized protein</fullName>
    </submittedName>
</protein>
<keyword evidence="2" id="KW-0472">Membrane</keyword>
<feature type="compositionally biased region" description="Basic and acidic residues" evidence="1">
    <location>
        <begin position="44"/>
        <end position="55"/>
    </location>
</feature>
<proteinExistence type="predicted"/>
<feature type="transmembrane region" description="Helical" evidence="2">
    <location>
        <begin position="270"/>
        <end position="291"/>
    </location>
</feature>
<keyword evidence="2" id="KW-0812">Transmembrane</keyword>
<feature type="compositionally biased region" description="Acidic residues" evidence="1">
    <location>
        <begin position="353"/>
        <end position="376"/>
    </location>
</feature>
<feature type="transmembrane region" description="Helical" evidence="2">
    <location>
        <begin position="177"/>
        <end position="198"/>
    </location>
</feature>
<dbReference type="Proteomes" id="UP001144313">
    <property type="component" value="Unassembled WGS sequence"/>
</dbReference>
<feature type="region of interest" description="Disordered" evidence="1">
    <location>
        <begin position="1"/>
        <end position="129"/>
    </location>
</feature>
<feature type="transmembrane region" description="Helical" evidence="2">
    <location>
        <begin position="231"/>
        <end position="250"/>
    </location>
</feature>
<dbReference type="EMBL" id="BSDT01000001">
    <property type="protein sequence ID" value="GLI45134.1"/>
    <property type="molecule type" value="Genomic_DNA"/>
</dbReference>
<gene>
    <name evidence="3" type="ORF">GALLR39Z86_49840</name>
</gene>
<keyword evidence="2" id="KW-1133">Transmembrane helix</keyword>
<keyword evidence="4" id="KW-1185">Reference proteome</keyword>
<organism evidence="3 4">
    <name type="scientific">Glycomyces algeriensis</name>
    <dbReference type="NCBI Taxonomy" id="256037"/>
    <lineage>
        <taxon>Bacteria</taxon>
        <taxon>Bacillati</taxon>
        <taxon>Actinomycetota</taxon>
        <taxon>Actinomycetes</taxon>
        <taxon>Glycomycetales</taxon>
        <taxon>Glycomycetaceae</taxon>
        <taxon>Glycomyces</taxon>
    </lineage>
</organism>
<name>A0A9W6LJK3_9ACTN</name>
<feature type="region of interest" description="Disordered" evidence="1">
    <location>
        <begin position="326"/>
        <end position="387"/>
    </location>
</feature>
<reference evidence="3" key="1">
    <citation type="submission" date="2022-12" db="EMBL/GenBank/DDBJ databases">
        <title>Reference genome sequencing for broad-spectrum identification of bacterial and archaeal isolates by mass spectrometry.</title>
        <authorList>
            <person name="Sekiguchi Y."/>
            <person name="Tourlousse D.M."/>
        </authorList>
    </citation>
    <scope>NUCLEOTIDE SEQUENCE</scope>
    <source>
        <strain evidence="3">LLR39Z86</strain>
    </source>
</reference>
<dbReference type="AlphaFoldDB" id="A0A9W6LJK3"/>
<feature type="region of interest" description="Disordered" evidence="1">
    <location>
        <begin position="141"/>
        <end position="170"/>
    </location>
</feature>
<feature type="transmembrane region" description="Helical" evidence="2">
    <location>
        <begin position="204"/>
        <end position="224"/>
    </location>
</feature>
<comment type="caution">
    <text evidence="3">The sequence shown here is derived from an EMBL/GenBank/DDBJ whole genome shotgun (WGS) entry which is preliminary data.</text>
</comment>
<feature type="compositionally biased region" description="Basic and acidic residues" evidence="1">
    <location>
        <begin position="377"/>
        <end position="387"/>
    </location>
</feature>